<reference evidence="1" key="1">
    <citation type="submission" date="2018-02" db="EMBL/GenBank/DDBJ databases">
        <title>Rhizophora mucronata_Transcriptome.</title>
        <authorList>
            <person name="Meera S.P."/>
            <person name="Sreeshan A."/>
            <person name="Augustine A."/>
        </authorList>
    </citation>
    <scope>NUCLEOTIDE SEQUENCE</scope>
    <source>
        <tissue evidence="1">Leaf</tissue>
    </source>
</reference>
<sequence length="10" mass="1136">MKKAKTGLPY</sequence>
<proteinExistence type="predicted"/>
<protein>
    <submittedName>
        <fullName evidence="1">Uncharacterized protein</fullName>
    </submittedName>
</protein>
<organism evidence="1">
    <name type="scientific">Rhizophora mucronata</name>
    <name type="common">Asiatic mangrove</name>
    <dbReference type="NCBI Taxonomy" id="61149"/>
    <lineage>
        <taxon>Eukaryota</taxon>
        <taxon>Viridiplantae</taxon>
        <taxon>Streptophyta</taxon>
        <taxon>Embryophyta</taxon>
        <taxon>Tracheophyta</taxon>
        <taxon>Spermatophyta</taxon>
        <taxon>Magnoliopsida</taxon>
        <taxon>eudicotyledons</taxon>
        <taxon>Gunneridae</taxon>
        <taxon>Pentapetalae</taxon>
        <taxon>rosids</taxon>
        <taxon>fabids</taxon>
        <taxon>Malpighiales</taxon>
        <taxon>Rhizophoraceae</taxon>
        <taxon>Rhizophora</taxon>
    </lineage>
</organism>
<accession>A0A2P2R4Z2</accession>
<dbReference type="EMBL" id="GGEC01093784">
    <property type="protein sequence ID" value="MBX74268.1"/>
    <property type="molecule type" value="Transcribed_RNA"/>
</dbReference>
<name>A0A2P2R4Z2_RHIMU</name>
<evidence type="ECO:0000313" key="1">
    <source>
        <dbReference type="EMBL" id="MBX74268.1"/>
    </source>
</evidence>